<keyword evidence="5" id="KW-1185">Reference proteome</keyword>
<gene>
    <name evidence="4" type="ORF">J1N35_015013</name>
</gene>
<dbReference type="EMBL" id="JAIQCV010000005">
    <property type="protein sequence ID" value="KAH1098092.1"/>
    <property type="molecule type" value="Genomic_DNA"/>
</dbReference>
<evidence type="ECO:0000313" key="5">
    <source>
        <dbReference type="Proteomes" id="UP000828251"/>
    </source>
</evidence>
<dbReference type="InterPro" id="IPR043502">
    <property type="entry name" value="DNA/RNA_pol_sf"/>
</dbReference>
<sequence length="362" mass="41682">MAIEEPKEEEYCFKVSNSKKNSWYLDSGCSRHMISDKSHFMEPMLKNKGEVTFGDNSKKLVECIGSIAINSSTLIKNMFYVNGIKHNLLSISQRCDKLIKNELVIGMPNFPIDFDKVCDACAKGTKWVFKNKLDENGNFVRNKSRLVAKGYSQEEDIDNDESYASVARLEVIRMLLAFVCSNNFKLFQMDVKSAFLNGFINGEVYIEKPPDFENPNFPNHVFKLSKALYGLKQSPRAWYERLSKVVIENGFRRGKVDTTLFIKTKEKDILVVQIYVDNIIFGTTNELLCQKISKIMQGEFKEMLEKFKMEDLKPQSTPMSISTKLDKDEEDFNHLLRSYIYKPLRESLGSSALMPKTKHLPN</sequence>
<protein>
    <recommendedName>
        <fullName evidence="6">Reverse transcriptase Ty1/copia-type domain-containing protein</fullName>
    </recommendedName>
</protein>
<evidence type="ECO:0000259" key="3">
    <source>
        <dbReference type="Pfam" id="PF22936"/>
    </source>
</evidence>
<dbReference type="AlphaFoldDB" id="A0A9D4AAF9"/>
<evidence type="ECO:0008006" key="6">
    <source>
        <dbReference type="Google" id="ProtNLM"/>
    </source>
</evidence>
<dbReference type="Pfam" id="PF22936">
    <property type="entry name" value="Pol_BBD"/>
    <property type="match status" value="1"/>
</dbReference>
<keyword evidence="1" id="KW-0645">Protease</keyword>
<proteinExistence type="predicted"/>
<reference evidence="4 5" key="1">
    <citation type="journal article" date="2021" name="Plant Biotechnol. J.">
        <title>Multi-omics assisted identification of the key and species-specific regulatory components of drought-tolerant mechanisms in Gossypium stocksii.</title>
        <authorList>
            <person name="Yu D."/>
            <person name="Ke L."/>
            <person name="Zhang D."/>
            <person name="Wu Y."/>
            <person name="Sun Y."/>
            <person name="Mei J."/>
            <person name="Sun J."/>
            <person name="Sun Y."/>
        </authorList>
    </citation>
    <scope>NUCLEOTIDE SEQUENCE [LARGE SCALE GENOMIC DNA]</scope>
    <source>
        <strain evidence="5">cv. E1</strain>
        <tissue evidence="4">Leaf</tissue>
    </source>
</reference>
<dbReference type="OrthoDB" id="999666at2759"/>
<dbReference type="GO" id="GO:0004190">
    <property type="term" value="F:aspartic-type endopeptidase activity"/>
    <property type="evidence" value="ECO:0007669"/>
    <property type="project" value="UniProtKB-KW"/>
</dbReference>
<dbReference type="InterPro" id="IPR054722">
    <property type="entry name" value="PolX-like_BBD"/>
</dbReference>
<evidence type="ECO:0000259" key="2">
    <source>
        <dbReference type="Pfam" id="PF07727"/>
    </source>
</evidence>
<dbReference type="Proteomes" id="UP000828251">
    <property type="component" value="Unassembled WGS sequence"/>
</dbReference>
<comment type="caution">
    <text evidence="4">The sequence shown here is derived from an EMBL/GenBank/DDBJ whole genome shotgun (WGS) entry which is preliminary data.</text>
</comment>
<keyword evidence="1" id="KW-0064">Aspartyl protease</keyword>
<dbReference type="InterPro" id="IPR013103">
    <property type="entry name" value="RVT_2"/>
</dbReference>
<evidence type="ECO:0000256" key="1">
    <source>
        <dbReference type="ARBA" id="ARBA00022750"/>
    </source>
</evidence>
<feature type="domain" description="Reverse transcriptase Ty1/copia-type" evidence="2">
    <location>
        <begin position="122"/>
        <end position="322"/>
    </location>
</feature>
<keyword evidence="1" id="KW-0378">Hydrolase</keyword>
<dbReference type="Pfam" id="PF07727">
    <property type="entry name" value="RVT_2"/>
    <property type="match status" value="1"/>
</dbReference>
<organism evidence="4 5">
    <name type="scientific">Gossypium stocksii</name>
    <dbReference type="NCBI Taxonomy" id="47602"/>
    <lineage>
        <taxon>Eukaryota</taxon>
        <taxon>Viridiplantae</taxon>
        <taxon>Streptophyta</taxon>
        <taxon>Embryophyta</taxon>
        <taxon>Tracheophyta</taxon>
        <taxon>Spermatophyta</taxon>
        <taxon>Magnoliopsida</taxon>
        <taxon>eudicotyledons</taxon>
        <taxon>Gunneridae</taxon>
        <taxon>Pentapetalae</taxon>
        <taxon>rosids</taxon>
        <taxon>malvids</taxon>
        <taxon>Malvales</taxon>
        <taxon>Malvaceae</taxon>
        <taxon>Malvoideae</taxon>
        <taxon>Gossypium</taxon>
    </lineage>
</organism>
<evidence type="ECO:0000313" key="4">
    <source>
        <dbReference type="EMBL" id="KAH1098092.1"/>
    </source>
</evidence>
<dbReference type="SUPFAM" id="SSF56672">
    <property type="entry name" value="DNA/RNA polymerases"/>
    <property type="match status" value="1"/>
</dbReference>
<name>A0A9D4AAF9_9ROSI</name>
<accession>A0A9D4AAF9</accession>
<feature type="domain" description="Retrovirus-related Pol polyprotein from transposon TNT 1-94-like beta-barrel" evidence="3">
    <location>
        <begin position="23"/>
        <end position="96"/>
    </location>
</feature>